<dbReference type="OrthoDB" id="3605644at2"/>
<name>A0A3G6J2R4_9CORY</name>
<dbReference type="Pfam" id="PF00480">
    <property type="entry name" value="ROK"/>
    <property type="match status" value="1"/>
</dbReference>
<dbReference type="KEGG" id="cgk:CGERO_00280"/>
<dbReference type="PANTHER" id="PTHR18964:SF149">
    <property type="entry name" value="BIFUNCTIONAL UDP-N-ACETYLGLUCOSAMINE 2-EPIMERASE_N-ACETYLMANNOSAMINE KINASE"/>
    <property type="match status" value="1"/>
</dbReference>
<evidence type="ECO:0000259" key="2">
    <source>
        <dbReference type="Pfam" id="PF12802"/>
    </source>
</evidence>
<evidence type="ECO:0000256" key="1">
    <source>
        <dbReference type="ARBA" id="ARBA00006479"/>
    </source>
</evidence>
<accession>A0A3G6J2R4</accession>
<evidence type="ECO:0000313" key="3">
    <source>
        <dbReference type="EMBL" id="AZA10394.1"/>
    </source>
</evidence>
<dbReference type="InterPro" id="IPR036388">
    <property type="entry name" value="WH-like_DNA-bd_sf"/>
</dbReference>
<organism evidence="3 4">
    <name type="scientific">Corynebacterium gerontici</name>
    <dbReference type="NCBI Taxonomy" id="2079234"/>
    <lineage>
        <taxon>Bacteria</taxon>
        <taxon>Bacillati</taxon>
        <taxon>Actinomycetota</taxon>
        <taxon>Actinomycetes</taxon>
        <taxon>Mycobacteriales</taxon>
        <taxon>Corynebacteriaceae</taxon>
        <taxon>Corynebacterium</taxon>
    </lineage>
</organism>
<dbReference type="InterPro" id="IPR000835">
    <property type="entry name" value="HTH_MarR-typ"/>
</dbReference>
<dbReference type="Pfam" id="PF12802">
    <property type="entry name" value="MarR_2"/>
    <property type="match status" value="1"/>
</dbReference>
<sequence>MHTLARSAPVSYFARPTLPAASCLHFIRHFQPITRGELVQYTGKSQPTVTRAVAALLDAQLIRERNDLAIVQGPGRPKIPLVLAPSPFVQVGVAIGTHTTYVGAYSIRGNALQEQLVHTTAAKQSPEQFIATIADAIRHVAAATNLRLASIGVSTSGTIGRFGYVNAPNLGWRGVPLHELLSTHFDVPLSVSTAIQAIAGAELQSQTPDEPHTTLVLHSDDSIGAALADAKEVRTLEVERSSLLEASIQLVRSYTPSAVVLAGDTFGSKAEARLFHQSLLQEAAQPVQVRIYPAHLENARAAARAVAMERLMHDPLELA</sequence>
<dbReference type="RefSeq" id="WP_123932689.1">
    <property type="nucleotide sequence ID" value="NZ_CP033897.1"/>
</dbReference>
<dbReference type="EMBL" id="CP033897">
    <property type="protein sequence ID" value="AZA10394.1"/>
    <property type="molecule type" value="Genomic_DNA"/>
</dbReference>
<dbReference type="InterPro" id="IPR000600">
    <property type="entry name" value="ROK"/>
</dbReference>
<comment type="similarity">
    <text evidence="1">Belongs to the ROK (NagC/XylR) family.</text>
</comment>
<dbReference type="GO" id="GO:0003700">
    <property type="term" value="F:DNA-binding transcription factor activity"/>
    <property type="evidence" value="ECO:0007669"/>
    <property type="project" value="InterPro"/>
</dbReference>
<evidence type="ECO:0000313" key="4">
    <source>
        <dbReference type="Proteomes" id="UP000271587"/>
    </source>
</evidence>
<dbReference type="InterPro" id="IPR036390">
    <property type="entry name" value="WH_DNA-bd_sf"/>
</dbReference>
<dbReference type="InterPro" id="IPR043129">
    <property type="entry name" value="ATPase_NBD"/>
</dbReference>
<protein>
    <submittedName>
        <fullName evidence="3">ROK family protein</fullName>
    </submittedName>
</protein>
<dbReference type="SUPFAM" id="SSF46785">
    <property type="entry name" value="Winged helix' DNA-binding domain"/>
    <property type="match status" value="1"/>
</dbReference>
<dbReference type="SUPFAM" id="SSF53067">
    <property type="entry name" value="Actin-like ATPase domain"/>
    <property type="match status" value="1"/>
</dbReference>
<keyword evidence="4" id="KW-1185">Reference proteome</keyword>
<proteinExistence type="inferred from homology"/>
<dbReference type="AlphaFoldDB" id="A0A3G6J2R4"/>
<feature type="domain" description="HTH marR-type" evidence="2">
    <location>
        <begin position="17"/>
        <end position="65"/>
    </location>
</feature>
<dbReference type="PANTHER" id="PTHR18964">
    <property type="entry name" value="ROK (REPRESSOR, ORF, KINASE) FAMILY"/>
    <property type="match status" value="1"/>
</dbReference>
<dbReference type="Proteomes" id="UP000271587">
    <property type="component" value="Chromosome"/>
</dbReference>
<dbReference type="Gene3D" id="1.10.10.10">
    <property type="entry name" value="Winged helix-like DNA-binding domain superfamily/Winged helix DNA-binding domain"/>
    <property type="match status" value="1"/>
</dbReference>
<gene>
    <name evidence="3" type="ORF">CGERO_00280</name>
</gene>
<dbReference type="Gene3D" id="3.30.420.40">
    <property type="match status" value="1"/>
</dbReference>
<reference evidence="3 4" key="1">
    <citation type="submission" date="2018-11" db="EMBL/GenBank/DDBJ databases">
        <authorList>
            <person name="Kleinhagauer T."/>
            <person name="Glaeser S.P."/>
            <person name="Spergser J."/>
            <person name="Ruckert C."/>
            <person name="Kaempfer P."/>
            <person name="Busse H.-J."/>
        </authorList>
    </citation>
    <scope>NUCLEOTIDE SEQUENCE [LARGE SCALE GENOMIC DNA]</scope>
    <source>
        <strain evidence="3 4">W8</strain>
    </source>
</reference>